<dbReference type="GO" id="GO:0050660">
    <property type="term" value="F:flavin adenine dinucleotide binding"/>
    <property type="evidence" value="ECO:0007669"/>
    <property type="project" value="TreeGrafter"/>
</dbReference>
<organism evidence="4 5">
    <name type="scientific">Diplogelasinospora grovesii</name>
    <dbReference type="NCBI Taxonomy" id="303347"/>
    <lineage>
        <taxon>Eukaryota</taxon>
        <taxon>Fungi</taxon>
        <taxon>Dikarya</taxon>
        <taxon>Ascomycota</taxon>
        <taxon>Pezizomycotina</taxon>
        <taxon>Sordariomycetes</taxon>
        <taxon>Sordariomycetidae</taxon>
        <taxon>Sordariales</taxon>
        <taxon>Diplogelasinosporaceae</taxon>
        <taxon>Diplogelasinospora</taxon>
    </lineage>
</organism>
<evidence type="ECO:0000256" key="1">
    <source>
        <dbReference type="ARBA" id="ARBA00023002"/>
    </source>
</evidence>
<dbReference type="SUPFAM" id="SSF51905">
    <property type="entry name" value="FAD/NAD(P)-binding domain"/>
    <property type="match status" value="1"/>
</dbReference>
<name>A0AAN6N5K4_9PEZI</name>
<evidence type="ECO:0000259" key="3">
    <source>
        <dbReference type="Pfam" id="PF07992"/>
    </source>
</evidence>
<dbReference type="AlphaFoldDB" id="A0AAN6N5K4"/>
<sequence>MGEPFTVTSRPSPSSSLDSSQRVEPGSTNLAPYPWPATTKDVSVDADKIATSIISSFNSFLASKDYGALSELFVEDGFWRDHVALSWDLHTLKGRSKIQTFLRENGCNVTQVDIDRSSEFRKPQVVGFAPAQEEPKGIQLYTKITTKYGSGRGIVRLAEKEEEGWKIWTFFTTLEQMNGHEEPLGVKRERGVKHGANPGRKNWMDRRREEVEFRGQEPEVLIIGAGQGGLTAHARLKMLGVPTLIIDRNDAIGDNWRKRYHQLVLHDPVWYDHMPYIKFPEFWPVFTPKDKLAEWFDCYAKLLELNVWMKSELQDARWDERKKEWTVAIKRTRPDGQTETRTLHPKHIVQATGASGGKNLPKIKGIDGAFKGDLLCHSSEFPGAKEQAQKEGGSKKKRAIVVGACNSSHDICQDYYEKGYDVTMVQRSSTCVVSSEAAQKILLGMLYEEGSPPMEDGDIWAWGWPSEVFKAVHIDLCKLQVQMDKKTLDGLEKAGFKLDRGVDNSGLFMKYLQRGGGYYIDVGTSQLIIDGKVRIKQGQEVTEVTERGLRFADGEELEADEIVFATGFENMRTHARKMFGDEVADRVGDVWGWNEEGEMRTIWKSSGHPGLWFMGGNMAMCRYYSRVLALQVKARLEGLA</sequence>
<evidence type="ECO:0000313" key="5">
    <source>
        <dbReference type="Proteomes" id="UP001303473"/>
    </source>
</evidence>
<proteinExistence type="predicted"/>
<dbReference type="PRINTS" id="PR00411">
    <property type="entry name" value="PNDRDTASEI"/>
</dbReference>
<comment type="caution">
    <text evidence="4">The sequence shown here is derived from an EMBL/GenBank/DDBJ whole genome shotgun (WGS) entry which is preliminary data.</text>
</comment>
<evidence type="ECO:0000256" key="2">
    <source>
        <dbReference type="SAM" id="MobiDB-lite"/>
    </source>
</evidence>
<dbReference type="Proteomes" id="UP001303473">
    <property type="component" value="Unassembled WGS sequence"/>
</dbReference>
<protein>
    <recommendedName>
        <fullName evidence="3">FAD/NAD(P)-binding domain-containing protein</fullName>
    </recommendedName>
</protein>
<feature type="domain" description="FAD/NAD(P)-binding" evidence="3">
    <location>
        <begin position="219"/>
        <end position="445"/>
    </location>
</feature>
<reference evidence="5" key="1">
    <citation type="journal article" date="2023" name="Mol. Phylogenet. Evol.">
        <title>Genome-scale phylogeny and comparative genomics of the fungal order Sordariales.</title>
        <authorList>
            <person name="Hensen N."/>
            <person name="Bonometti L."/>
            <person name="Westerberg I."/>
            <person name="Brannstrom I.O."/>
            <person name="Guillou S."/>
            <person name="Cros-Aarteil S."/>
            <person name="Calhoun S."/>
            <person name="Haridas S."/>
            <person name="Kuo A."/>
            <person name="Mondo S."/>
            <person name="Pangilinan J."/>
            <person name="Riley R."/>
            <person name="LaButti K."/>
            <person name="Andreopoulos B."/>
            <person name="Lipzen A."/>
            <person name="Chen C."/>
            <person name="Yan M."/>
            <person name="Daum C."/>
            <person name="Ng V."/>
            <person name="Clum A."/>
            <person name="Steindorff A."/>
            <person name="Ohm R.A."/>
            <person name="Martin F."/>
            <person name="Silar P."/>
            <person name="Natvig D.O."/>
            <person name="Lalanne C."/>
            <person name="Gautier V."/>
            <person name="Ament-Velasquez S.L."/>
            <person name="Kruys A."/>
            <person name="Hutchinson M.I."/>
            <person name="Powell A.J."/>
            <person name="Barry K."/>
            <person name="Miller A.N."/>
            <person name="Grigoriev I.V."/>
            <person name="Debuchy R."/>
            <person name="Gladieux P."/>
            <person name="Hiltunen Thoren M."/>
            <person name="Johannesson H."/>
        </authorList>
    </citation>
    <scope>NUCLEOTIDE SEQUENCE [LARGE SCALE GENOMIC DNA]</scope>
    <source>
        <strain evidence="5">CBS 340.73</strain>
    </source>
</reference>
<dbReference type="Pfam" id="PF07992">
    <property type="entry name" value="Pyr_redox_2"/>
    <property type="match status" value="1"/>
</dbReference>
<dbReference type="Gene3D" id="3.50.50.60">
    <property type="entry name" value="FAD/NAD(P)-binding domain"/>
    <property type="match status" value="2"/>
</dbReference>
<dbReference type="InterPro" id="IPR050982">
    <property type="entry name" value="Auxin_biosynth/cation_transpt"/>
</dbReference>
<dbReference type="PANTHER" id="PTHR43539:SF68">
    <property type="entry name" value="FLAVIN-BINDING MONOOXYGENASE-LIKE PROTEIN (AFU_ORTHOLOGUE AFUA_4G09220)"/>
    <property type="match status" value="1"/>
</dbReference>
<keyword evidence="1" id="KW-0560">Oxidoreductase</keyword>
<gene>
    <name evidence="4" type="ORF">QBC46DRAFT_177280</name>
</gene>
<dbReference type="PANTHER" id="PTHR43539">
    <property type="entry name" value="FLAVIN-BINDING MONOOXYGENASE-LIKE PROTEIN (AFU_ORTHOLOGUE AFUA_4G09220)"/>
    <property type="match status" value="1"/>
</dbReference>
<feature type="compositionally biased region" description="Low complexity" evidence="2">
    <location>
        <begin position="9"/>
        <end position="20"/>
    </location>
</feature>
<feature type="region of interest" description="Disordered" evidence="2">
    <location>
        <begin position="1"/>
        <end position="34"/>
    </location>
</feature>
<accession>A0AAN6N5K4</accession>
<keyword evidence="5" id="KW-1185">Reference proteome</keyword>
<dbReference type="EMBL" id="MU853845">
    <property type="protein sequence ID" value="KAK3937797.1"/>
    <property type="molecule type" value="Genomic_DNA"/>
</dbReference>
<dbReference type="InterPro" id="IPR036188">
    <property type="entry name" value="FAD/NAD-bd_sf"/>
</dbReference>
<dbReference type="GO" id="GO:0004497">
    <property type="term" value="F:monooxygenase activity"/>
    <property type="evidence" value="ECO:0007669"/>
    <property type="project" value="TreeGrafter"/>
</dbReference>
<dbReference type="InterPro" id="IPR023753">
    <property type="entry name" value="FAD/NAD-binding_dom"/>
</dbReference>
<evidence type="ECO:0000313" key="4">
    <source>
        <dbReference type="EMBL" id="KAK3937797.1"/>
    </source>
</evidence>